<dbReference type="SFLD" id="SFLDS00001">
    <property type="entry name" value="Enolase"/>
    <property type="match status" value="1"/>
</dbReference>
<dbReference type="OrthoDB" id="9775441at2"/>
<dbReference type="SUPFAM" id="SSF54826">
    <property type="entry name" value="Enolase N-terminal domain-like"/>
    <property type="match status" value="1"/>
</dbReference>
<dbReference type="PANTHER" id="PTHR48073:SF2">
    <property type="entry name" value="O-SUCCINYLBENZOATE SYNTHASE"/>
    <property type="match status" value="1"/>
</dbReference>
<dbReference type="RefSeq" id="WP_100003317.1">
    <property type="nucleotide sequence ID" value="NZ_CP017943.1"/>
</dbReference>
<evidence type="ECO:0000259" key="4">
    <source>
        <dbReference type="SMART" id="SM00922"/>
    </source>
</evidence>
<dbReference type="CDD" id="cd03315">
    <property type="entry name" value="MLE_like"/>
    <property type="match status" value="1"/>
</dbReference>
<keyword evidence="3" id="KW-0413">Isomerase</keyword>
<keyword evidence="2" id="KW-0479">Metal-binding</keyword>
<evidence type="ECO:0000313" key="6">
    <source>
        <dbReference type="Proteomes" id="UP000232163"/>
    </source>
</evidence>
<reference evidence="5 6" key="1">
    <citation type="journal article" date="2017" name="Int J Environ Stud">
        <title>Does the Miocene-Pliocene relict legume Oxytropis triphylla form nitrogen-fixing nodules with a combination of bacterial strains?</title>
        <authorList>
            <person name="Safronova V."/>
            <person name="Belimov A."/>
            <person name="Sazanova A."/>
            <person name="Kuznetsova I."/>
            <person name="Popova J."/>
            <person name="Andronov E."/>
            <person name="Verkhozina A."/>
            <person name="Tikhonovich I."/>
        </authorList>
    </citation>
    <scope>NUCLEOTIDE SEQUENCE [LARGE SCALE GENOMIC DNA]</scope>
    <source>
        <strain evidence="5 6">Tri-38</strain>
    </source>
</reference>
<name>A0A2N9VT42_9HYPH</name>
<dbReference type="KEGG" id="pht:BLM14_27465"/>
<dbReference type="PANTHER" id="PTHR48073">
    <property type="entry name" value="O-SUCCINYLBENZOATE SYNTHASE-RELATED"/>
    <property type="match status" value="1"/>
</dbReference>
<proteinExistence type="inferred from homology"/>
<dbReference type="InterPro" id="IPR013342">
    <property type="entry name" value="Mandelate_racemase_C"/>
</dbReference>
<feature type="domain" description="Mandelate racemase/muconate lactonizing enzyme C-terminal" evidence="4">
    <location>
        <begin position="150"/>
        <end position="245"/>
    </location>
</feature>
<protein>
    <submittedName>
        <fullName evidence="5">Mandelate racemase</fullName>
    </submittedName>
</protein>
<dbReference type="Proteomes" id="UP000232163">
    <property type="component" value="Unassembled WGS sequence"/>
</dbReference>
<dbReference type="GO" id="GO:0046872">
    <property type="term" value="F:metal ion binding"/>
    <property type="evidence" value="ECO:0007669"/>
    <property type="project" value="UniProtKB-KW"/>
</dbReference>
<evidence type="ECO:0000256" key="1">
    <source>
        <dbReference type="ARBA" id="ARBA00008031"/>
    </source>
</evidence>
<dbReference type="Pfam" id="PF02746">
    <property type="entry name" value="MR_MLE_N"/>
    <property type="match status" value="1"/>
</dbReference>
<dbReference type="Pfam" id="PF13378">
    <property type="entry name" value="MR_MLE_C"/>
    <property type="match status" value="1"/>
</dbReference>
<dbReference type="SFLD" id="SFLDG00180">
    <property type="entry name" value="muconate_cycloisomerase"/>
    <property type="match status" value="1"/>
</dbReference>
<dbReference type="AlphaFoldDB" id="A0A2N9VT42"/>
<dbReference type="Gene3D" id="3.30.390.10">
    <property type="entry name" value="Enolase-like, N-terminal domain"/>
    <property type="match status" value="1"/>
</dbReference>
<dbReference type="SUPFAM" id="SSF51604">
    <property type="entry name" value="Enolase C-terminal domain-like"/>
    <property type="match status" value="1"/>
</dbReference>
<gene>
    <name evidence="5" type="ORF">B5P45_22100</name>
</gene>
<comment type="caution">
    <text evidence="5">The sequence shown here is derived from an EMBL/GenBank/DDBJ whole genome shotgun (WGS) entry which is preliminary data.</text>
</comment>
<dbReference type="Gene3D" id="3.20.20.120">
    <property type="entry name" value="Enolase-like C-terminal domain"/>
    <property type="match status" value="1"/>
</dbReference>
<sequence length="386" mass="41537">MPTIKSIETLIVQLPTRREHKWAGLTEVIGRYVLVKMIDSDGRVGWGEAPALKDWGGEFGRYFGESAKITRTVIDTYLAPAVIGLDLGNFVELHARMDAIIRGYPYSKAAVEFAAYDLTGRWLNVPVHTLLGGKARDRVPVTHSIGLISIEEARAEVAKLVREGVKTIKVKIGVDPVRDVAMVDAVREVAGDAVEICVDANEGYKTPGEAIQIVRKMEKNGLKYVEQPVMGIERIAEVGRRIDAPVMADESAWNAHDAIQIIQNGGIQIISIYTTKAGGLYKAMEVGAVCRAAGIICNVNGSIETGVGNLANVQLAAASPAVTLSCVIPVSTPAVEQHGQVGGIYYTDDLLVAPMHFVDGAIIVPSGPGMGIDVDLAKIEKYRVRD</sequence>
<evidence type="ECO:0000256" key="3">
    <source>
        <dbReference type="ARBA" id="ARBA00023235"/>
    </source>
</evidence>
<dbReference type="GO" id="GO:0006518">
    <property type="term" value="P:peptide metabolic process"/>
    <property type="evidence" value="ECO:0007669"/>
    <property type="project" value="UniProtKB-ARBA"/>
</dbReference>
<dbReference type="SMART" id="SM00922">
    <property type="entry name" value="MR_MLE"/>
    <property type="match status" value="1"/>
</dbReference>
<accession>A0A2N9VT42</accession>
<dbReference type="EMBL" id="MZMT01000050">
    <property type="protein sequence ID" value="PIO42660.1"/>
    <property type="molecule type" value="Genomic_DNA"/>
</dbReference>
<dbReference type="InterPro" id="IPR036849">
    <property type="entry name" value="Enolase-like_C_sf"/>
</dbReference>
<dbReference type="GO" id="GO:0016854">
    <property type="term" value="F:racemase and epimerase activity"/>
    <property type="evidence" value="ECO:0007669"/>
    <property type="project" value="UniProtKB-ARBA"/>
</dbReference>
<dbReference type="InterPro" id="IPR034613">
    <property type="entry name" value="Muconate_cycloisomerase_anti"/>
</dbReference>
<keyword evidence="6" id="KW-1185">Reference proteome</keyword>
<dbReference type="InterPro" id="IPR029017">
    <property type="entry name" value="Enolase-like_N"/>
</dbReference>
<dbReference type="InterPro" id="IPR029065">
    <property type="entry name" value="Enolase_C-like"/>
</dbReference>
<dbReference type="InterPro" id="IPR013341">
    <property type="entry name" value="Mandelate_racemase_N_dom"/>
</dbReference>
<evidence type="ECO:0000256" key="2">
    <source>
        <dbReference type="ARBA" id="ARBA00022723"/>
    </source>
</evidence>
<organism evidence="5 6">
    <name type="scientific">Phyllobacterium zundukense</name>
    <dbReference type="NCBI Taxonomy" id="1867719"/>
    <lineage>
        <taxon>Bacteria</taxon>
        <taxon>Pseudomonadati</taxon>
        <taxon>Pseudomonadota</taxon>
        <taxon>Alphaproteobacteria</taxon>
        <taxon>Hyphomicrobiales</taxon>
        <taxon>Phyllobacteriaceae</taxon>
        <taxon>Phyllobacterium</taxon>
    </lineage>
</organism>
<comment type="similarity">
    <text evidence="1">Belongs to the mandelate racemase/muconate lactonizing enzyme family.</text>
</comment>
<evidence type="ECO:0000313" key="5">
    <source>
        <dbReference type="EMBL" id="PIO42660.1"/>
    </source>
</evidence>